<evidence type="ECO:0000256" key="8">
    <source>
        <dbReference type="ARBA" id="ARBA00023235"/>
    </source>
</evidence>
<dbReference type="InterPro" id="IPR016040">
    <property type="entry name" value="NAD(P)-bd_dom"/>
</dbReference>
<dbReference type="InterPro" id="IPR005886">
    <property type="entry name" value="UDP_G4E"/>
</dbReference>
<organism evidence="11 13">
    <name type="scientific">Adineta ricciae</name>
    <name type="common">Rotifer</name>
    <dbReference type="NCBI Taxonomy" id="249248"/>
    <lineage>
        <taxon>Eukaryota</taxon>
        <taxon>Metazoa</taxon>
        <taxon>Spiralia</taxon>
        <taxon>Gnathifera</taxon>
        <taxon>Rotifera</taxon>
        <taxon>Eurotatoria</taxon>
        <taxon>Bdelloidea</taxon>
        <taxon>Adinetida</taxon>
        <taxon>Adinetidae</taxon>
        <taxon>Adineta</taxon>
    </lineage>
</organism>
<dbReference type="Gene3D" id="3.90.25.10">
    <property type="entry name" value="UDP-galactose 4-epimerase, domain 1"/>
    <property type="match status" value="1"/>
</dbReference>
<comment type="catalytic activity">
    <reaction evidence="1">
        <text>UDP-N-acetyl-alpha-D-glucosamine = UDP-N-acetyl-alpha-D-galactosamine</text>
        <dbReference type="Rhea" id="RHEA:20517"/>
        <dbReference type="ChEBI" id="CHEBI:57705"/>
        <dbReference type="ChEBI" id="CHEBI:67138"/>
        <dbReference type="EC" id="5.1.3.7"/>
    </reaction>
</comment>
<dbReference type="NCBIfam" id="TIGR01179">
    <property type="entry name" value="galE"/>
    <property type="match status" value="1"/>
</dbReference>
<dbReference type="NCBIfam" id="NF007956">
    <property type="entry name" value="PRK10675.1"/>
    <property type="match status" value="1"/>
</dbReference>
<evidence type="ECO:0000256" key="7">
    <source>
        <dbReference type="ARBA" id="ARBA00023144"/>
    </source>
</evidence>
<evidence type="ECO:0000256" key="2">
    <source>
        <dbReference type="ARBA" id="ARBA00000083"/>
    </source>
</evidence>
<dbReference type="EC" id="5.1.3.2" evidence="9"/>
<keyword evidence="6 9" id="KW-0520">NAD</keyword>
<protein>
    <recommendedName>
        <fullName evidence="9">UDP-glucose 4-epimerase</fullName>
        <ecNumber evidence="9">5.1.3.2</ecNumber>
    </recommendedName>
</protein>
<dbReference type="Proteomes" id="UP000663852">
    <property type="component" value="Unassembled WGS sequence"/>
</dbReference>
<comment type="similarity">
    <text evidence="9">Belongs to the NAD(P)-dependent epimerase/dehydratase family.</text>
</comment>
<evidence type="ECO:0000313" key="11">
    <source>
        <dbReference type="EMBL" id="CAF0884419.1"/>
    </source>
</evidence>
<comment type="caution">
    <text evidence="11">The sequence shown here is derived from an EMBL/GenBank/DDBJ whole genome shotgun (WGS) entry which is preliminary data.</text>
</comment>
<comment type="catalytic activity">
    <reaction evidence="2 9">
        <text>UDP-alpha-D-glucose = UDP-alpha-D-galactose</text>
        <dbReference type="Rhea" id="RHEA:22168"/>
        <dbReference type="ChEBI" id="CHEBI:58885"/>
        <dbReference type="ChEBI" id="CHEBI:66914"/>
        <dbReference type="EC" id="5.1.3.2"/>
    </reaction>
</comment>
<sequence length="349" mass="38504">MAATSADATKLNILVPGGIGFIGSHCVIELVNAGYEPIIVDNLSNSSEECLKRVEKIVGRKLTYYIVDCLDLEKLRDVFKKHSIYAIINFAALKAVGESVQKPVLYYKNNVGCLFNLLTCMEEFNVKNFIFSSSATVYGAPQYLPLNEQHPCTGDAITNPYGKSKYICEHILKDTVVAHPDWNIILLRYFNPVGAHESGLIGEDPVGKPNNLMPYVAQVAVGRLPIVSVTGTDYDTPDGTGVRDYIHVVDLATGHIAAVKKLKDNPGLKIYNLGTGKGYSVLEMIKALEKASGKKIPYQECPRRAGDLASVYADPALATKELEWSAKRDLDDMCRDLWRWQSNNPNGFQ</sequence>
<dbReference type="Pfam" id="PF16363">
    <property type="entry name" value="GDP_Man_Dehyd"/>
    <property type="match status" value="1"/>
</dbReference>
<evidence type="ECO:0000313" key="13">
    <source>
        <dbReference type="Proteomes" id="UP000663828"/>
    </source>
</evidence>
<dbReference type="EMBL" id="CAJNOR010000338">
    <property type="protein sequence ID" value="CAF0884419.1"/>
    <property type="molecule type" value="Genomic_DNA"/>
</dbReference>
<feature type="domain" description="NAD(P)-binding" evidence="10">
    <location>
        <begin position="14"/>
        <end position="336"/>
    </location>
</feature>
<dbReference type="SUPFAM" id="SSF51735">
    <property type="entry name" value="NAD(P)-binding Rossmann-fold domains"/>
    <property type="match status" value="1"/>
</dbReference>
<comment type="pathway">
    <text evidence="5 9">Carbohydrate metabolism; galactose metabolism.</text>
</comment>
<dbReference type="GO" id="GO:0005829">
    <property type="term" value="C:cytosol"/>
    <property type="evidence" value="ECO:0007669"/>
    <property type="project" value="TreeGrafter"/>
</dbReference>
<evidence type="ECO:0000259" key="10">
    <source>
        <dbReference type="Pfam" id="PF16363"/>
    </source>
</evidence>
<comment type="function">
    <text evidence="4">Catalyzes two distinct but analogous reactions: the reversible epimerization of UDP-glucose to UDP-galactose and the reversible epimerization of UDP-N-acetylglucosamine to UDP-N-acetylgalactosamine. The reaction with UDP-Gal plays a critical role in the Leloir pathway of galactose catabolism in which galactose is converted to the glycolytic intermediate glucose 6-phosphate. It contributes to the catabolism of dietary galactose and enables the endogenous biosynthesis of both UDP-Gal and UDP-GalNAc when exogenous sources are limited. Both UDP-sugar interconversions are important in the synthesis of glycoproteins and glycolipids.</text>
</comment>
<evidence type="ECO:0000256" key="4">
    <source>
        <dbReference type="ARBA" id="ARBA00002760"/>
    </source>
</evidence>
<evidence type="ECO:0000256" key="1">
    <source>
        <dbReference type="ARBA" id="ARBA00000014"/>
    </source>
</evidence>
<comment type="cofactor">
    <cofactor evidence="3 9">
        <name>NAD(+)</name>
        <dbReference type="ChEBI" id="CHEBI:57540"/>
    </cofactor>
</comment>
<evidence type="ECO:0000256" key="5">
    <source>
        <dbReference type="ARBA" id="ARBA00004947"/>
    </source>
</evidence>
<evidence type="ECO:0000256" key="3">
    <source>
        <dbReference type="ARBA" id="ARBA00001911"/>
    </source>
</evidence>
<keyword evidence="7" id="KW-0299">Galactose metabolism</keyword>
<dbReference type="GO" id="GO:0033499">
    <property type="term" value="P:galactose catabolic process via UDP-galactose, Leloir pathway"/>
    <property type="evidence" value="ECO:0007669"/>
    <property type="project" value="TreeGrafter"/>
</dbReference>
<evidence type="ECO:0000256" key="6">
    <source>
        <dbReference type="ARBA" id="ARBA00023027"/>
    </source>
</evidence>
<keyword evidence="8 9" id="KW-0413">Isomerase</keyword>
<dbReference type="OrthoDB" id="9402762at2759"/>
<dbReference type="GO" id="GO:0003974">
    <property type="term" value="F:UDP-N-acetylglucosamine 4-epimerase activity"/>
    <property type="evidence" value="ECO:0007669"/>
    <property type="project" value="UniProtKB-EC"/>
</dbReference>
<reference evidence="11" key="1">
    <citation type="submission" date="2021-02" db="EMBL/GenBank/DDBJ databases">
        <authorList>
            <person name="Nowell W R."/>
        </authorList>
    </citation>
    <scope>NUCLEOTIDE SEQUENCE</scope>
</reference>
<dbReference type="InterPro" id="IPR036291">
    <property type="entry name" value="NAD(P)-bd_dom_sf"/>
</dbReference>
<dbReference type="PANTHER" id="PTHR43725:SF47">
    <property type="entry name" value="UDP-GLUCOSE 4-EPIMERASE"/>
    <property type="match status" value="1"/>
</dbReference>
<evidence type="ECO:0000313" key="12">
    <source>
        <dbReference type="EMBL" id="CAF1168213.1"/>
    </source>
</evidence>
<dbReference type="AlphaFoldDB" id="A0A813YH74"/>
<dbReference type="CDD" id="cd05247">
    <property type="entry name" value="UDP_G4E_1_SDR_e"/>
    <property type="match status" value="1"/>
</dbReference>
<name>A0A813YH74_ADIRI</name>
<dbReference type="EMBL" id="CAJNOJ010000129">
    <property type="protein sequence ID" value="CAF1168213.1"/>
    <property type="molecule type" value="Genomic_DNA"/>
</dbReference>
<accession>A0A813YH74</accession>
<dbReference type="PANTHER" id="PTHR43725">
    <property type="entry name" value="UDP-GLUCOSE 4-EPIMERASE"/>
    <property type="match status" value="1"/>
</dbReference>
<dbReference type="GO" id="GO:0003978">
    <property type="term" value="F:UDP-glucose 4-epimerase activity"/>
    <property type="evidence" value="ECO:0007669"/>
    <property type="project" value="UniProtKB-UniRule"/>
</dbReference>
<dbReference type="Proteomes" id="UP000663828">
    <property type="component" value="Unassembled WGS sequence"/>
</dbReference>
<keyword evidence="13" id="KW-1185">Reference proteome</keyword>
<keyword evidence="9" id="KW-0119">Carbohydrate metabolism</keyword>
<dbReference type="UniPathway" id="UPA00214"/>
<proteinExistence type="inferred from homology"/>
<comment type="subunit">
    <text evidence="9">Homodimer.</text>
</comment>
<gene>
    <name evidence="12" type="ORF">EDS130_LOCUS23534</name>
    <name evidence="11" type="ORF">XAT740_LOCUS7173</name>
</gene>
<evidence type="ECO:0000256" key="9">
    <source>
        <dbReference type="RuleBase" id="RU366046"/>
    </source>
</evidence>
<dbReference type="PRINTS" id="PR01713">
    <property type="entry name" value="NUCEPIMERASE"/>
</dbReference>
<dbReference type="Gene3D" id="3.40.50.720">
    <property type="entry name" value="NAD(P)-binding Rossmann-like Domain"/>
    <property type="match status" value="1"/>
</dbReference>